<evidence type="ECO:0000313" key="2">
    <source>
        <dbReference type="EMBL" id="AMW64145.1"/>
    </source>
</evidence>
<dbReference type="GeneID" id="29126204"/>
<proteinExistence type="predicted"/>
<accession>A0A143FQI8</accession>
<dbReference type="RefSeq" id="YP_009304002.1">
    <property type="nucleotide sequence ID" value="NC_031263.1"/>
</dbReference>
<dbReference type="OrthoDB" id="26000at10239"/>
<dbReference type="PROSITE" id="PS51257">
    <property type="entry name" value="PROKAR_LIPOPROTEIN"/>
    <property type="match status" value="1"/>
</dbReference>
<evidence type="ECO:0008006" key="4">
    <source>
        <dbReference type="Google" id="ProtNLM"/>
    </source>
</evidence>
<evidence type="ECO:0000256" key="1">
    <source>
        <dbReference type="SAM" id="MobiDB-lite"/>
    </source>
</evidence>
<evidence type="ECO:0000313" key="3">
    <source>
        <dbReference type="Proteomes" id="UP000204422"/>
    </source>
</evidence>
<sequence length="101" mass="10083">MKKIIATLVIAGTAAFGLSACDSTTTSCGAAPAVGLMSVEKPLAPSPRVPSIPRPPSPRISSPRVSTPHTTINNYGGSSGGGSLLPFLGGLWAGDMLSDSC</sequence>
<keyword evidence="3" id="KW-1185">Reference proteome</keyword>
<feature type="compositionally biased region" description="Pro residues" evidence="1">
    <location>
        <begin position="44"/>
        <end position="58"/>
    </location>
</feature>
<gene>
    <name evidence="2" type="primary">68</name>
    <name evidence="2" type="ORF">SEA_EVILGENIUS_68</name>
</gene>
<dbReference type="KEGG" id="vg:29126204"/>
<protein>
    <recommendedName>
        <fullName evidence="4">Lipoprotein</fullName>
    </recommendedName>
</protein>
<reference evidence="2 3" key="1">
    <citation type="submission" date="2016-03" db="EMBL/GenBank/DDBJ databases">
        <authorList>
            <person name="Harris K.B."/>
            <person name="Belisle Haley C.R."/>
            <person name="Gagne E.R."/>
            <person name="Whitaker E."/>
            <person name="Adams J.H."/>
            <person name="Arnold E.O."/>
            <person name="Cookson J.L."/>
            <person name="Gross O.S."/>
            <person name="Hart A.J."/>
            <person name="Martin B.A."/>
            <person name="Pflugradt E.A."/>
            <person name="Pham D.H."/>
            <person name="Theriault M.E."/>
            <person name="Valentino S.M."/>
            <person name="Molloy S.D."/>
            <person name="Hutchison K.W."/>
            <person name="Bowman C.A."/>
            <person name="Russell D.A."/>
            <person name="Pope W.H."/>
            <person name="Jacobs-Sera D."/>
            <person name="Hendrix R.W."/>
            <person name="Hatfull G.F."/>
        </authorList>
    </citation>
    <scope>NUCLEOTIDE SEQUENCE [LARGE SCALE GENOMIC DNA]</scope>
</reference>
<feature type="region of interest" description="Disordered" evidence="1">
    <location>
        <begin position="44"/>
        <end position="77"/>
    </location>
</feature>
<dbReference type="EMBL" id="KU985093">
    <property type="protein sequence ID" value="AMW64145.1"/>
    <property type="molecule type" value="Genomic_DNA"/>
</dbReference>
<dbReference type="Proteomes" id="UP000204422">
    <property type="component" value="Segment"/>
</dbReference>
<name>A0A143FQI8_9CAUD</name>
<organism evidence="2 3">
    <name type="scientific">Mycobacterium phage EvilGenius</name>
    <dbReference type="NCBI Taxonomy" id="1821723"/>
    <lineage>
        <taxon>Viruses</taxon>
        <taxon>Duplodnaviria</taxon>
        <taxon>Heunggongvirae</taxon>
        <taxon>Uroviricota</taxon>
        <taxon>Caudoviricetes</taxon>
        <taxon>Turbidovirus</taxon>
        <taxon>Turbidovirus evilgenius</taxon>
    </lineage>
</organism>